<dbReference type="EMBL" id="JAKOGI010000359">
    <property type="protein sequence ID" value="KAJ8436174.1"/>
    <property type="molecule type" value="Genomic_DNA"/>
</dbReference>
<name>A0A9Q1K3L9_9CARY</name>
<organism evidence="1 2">
    <name type="scientific">Carnegiea gigantea</name>
    <dbReference type="NCBI Taxonomy" id="171969"/>
    <lineage>
        <taxon>Eukaryota</taxon>
        <taxon>Viridiplantae</taxon>
        <taxon>Streptophyta</taxon>
        <taxon>Embryophyta</taxon>
        <taxon>Tracheophyta</taxon>
        <taxon>Spermatophyta</taxon>
        <taxon>Magnoliopsida</taxon>
        <taxon>eudicotyledons</taxon>
        <taxon>Gunneridae</taxon>
        <taxon>Pentapetalae</taxon>
        <taxon>Caryophyllales</taxon>
        <taxon>Cactineae</taxon>
        <taxon>Cactaceae</taxon>
        <taxon>Cactoideae</taxon>
        <taxon>Echinocereeae</taxon>
        <taxon>Carnegiea</taxon>
    </lineage>
</organism>
<accession>A0A9Q1K3L9</accession>
<evidence type="ECO:0000313" key="2">
    <source>
        <dbReference type="Proteomes" id="UP001153076"/>
    </source>
</evidence>
<dbReference type="Proteomes" id="UP001153076">
    <property type="component" value="Unassembled WGS sequence"/>
</dbReference>
<sequence length="178" mass="19459">MVRRPVEMDGDGVAVGGSGGGREIVVYVLWGVSWTNGGGGKVTYVGGWMKCMVLKEDRGLEEVRRKVREITDNPCADFDANYEGDIVEVTYQQGADVDRGKSWSASGAVRYSVMFTQYKAYVHRDKSWCDEAYTHRGKPWCGSGTPSFRFVVSVGCAPYSIPLDALVNAVVHIGYAVG</sequence>
<keyword evidence="2" id="KW-1185">Reference proteome</keyword>
<comment type="caution">
    <text evidence="1">The sequence shown here is derived from an EMBL/GenBank/DDBJ whole genome shotgun (WGS) entry which is preliminary data.</text>
</comment>
<proteinExistence type="predicted"/>
<gene>
    <name evidence="1" type="ORF">Cgig2_034202</name>
</gene>
<evidence type="ECO:0000313" key="1">
    <source>
        <dbReference type="EMBL" id="KAJ8436174.1"/>
    </source>
</evidence>
<reference evidence="1" key="1">
    <citation type="submission" date="2022-04" db="EMBL/GenBank/DDBJ databases">
        <title>Carnegiea gigantea Genome sequencing and assembly v2.</title>
        <authorList>
            <person name="Copetti D."/>
            <person name="Sanderson M.J."/>
            <person name="Burquez A."/>
            <person name="Wojciechowski M.F."/>
        </authorList>
    </citation>
    <scope>NUCLEOTIDE SEQUENCE</scope>
    <source>
        <strain evidence="1">SGP5-SGP5p</strain>
        <tissue evidence="1">Aerial part</tissue>
    </source>
</reference>
<dbReference type="AlphaFoldDB" id="A0A9Q1K3L9"/>
<protein>
    <submittedName>
        <fullName evidence="1">Uncharacterized protein</fullName>
    </submittedName>
</protein>